<dbReference type="Gene3D" id="2.60.40.10">
    <property type="entry name" value="Immunoglobulins"/>
    <property type="match status" value="1"/>
</dbReference>
<comment type="caution">
    <text evidence="3">The sequence shown here is derived from an EMBL/GenBank/DDBJ whole genome shotgun (WGS) entry which is preliminary data.</text>
</comment>
<feature type="chain" id="PRO_5038667453" description="CARDB domain-containing protein" evidence="1">
    <location>
        <begin position="25"/>
        <end position="683"/>
    </location>
</feature>
<dbReference type="RefSeq" id="WP_179669983.1">
    <property type="nucleotide sequence ID" value="NZ_JACCFP010000001.1"/>
</dbReference>
<dbReference type="EMBL" id="JACCFP010000001">
    <property type="protein sequence ID" value="NYJ03715.1"/>
    <property type="molecule type" value="Genomic_DNA"/>
</dbReference>
<evidence type="ECO:0000259" key="2">
    <source>
        <dbReference type="Pfam" id="PF07705"/>
    </source>
</evidence>
<accession>A0A853C778</accession>
<feature type="signal peptide" evidence="1">
    <location>
        <begin position="1"/>
        <end position="24"/>
    </location>
</feature>
<proteinExistence type="predicted"/>
<sequence>MRRPALSALAALLALPLLPSGPDAYGAARLPDLVVSAVSAPASVDAGATLAVKVSVRNAGRARAGASTTTVHLSGDTRPGGDLVSRSVKVPRLGSGRTESATVRLEVPAGAAGDYRVLACADARKQVRESNERNNCRVATRAVTVVAPVDSEYPRTPNPLTVEPDPDEARAVTEMAYQHQDTTITATGADGTTYTLTIPAQALVAPEQITMTPVAAVGDLPLSGGLAAAVELKPHGLLLMKPAVLTIDGPDLGPLAQQTPFYFHGGGEDFHLYPPLPPRAGDGADVVRLPVLHFSTPGVGLGTTADRDAMADYPPSRLGGQITADIAELLRKEREDQLKGEEPDPDVGRQVVALLTEFYYAVVKPALVRAEANPRDRGAAFAAIDQALGWLRQMQLLGVGDDETDETPEMQDAMARFIRVAEAVYRDAWKQCSVEHGLEALPVLLRLARMAQLLGFPWGEEAFQRFLKCARFEVRFDSRITYSGTTPVGGENLYNYPVQHSGSWRAKTTAIVELAVNGAIQQAPLPLTEASYHSHYSYPRSDGSMCSGSSTQTGSVPGTLSTYAIPEIVKPNPAEILPGEEDTWREPVVNLLVVARPVQVKDTVRTVDCGGGDYTDTTTSRWLMQYNEFHEADPSLYRGTKADRSGDLMYAKTWDDSVSHPNHLGGEVWQETTVLEVWHKPAA</sequence>
<name>A0A853C778_9ACTN</name>
<gene>
    <name evidence="3" type="ORF">HNR19_004413</name>
</gene>
<dbReference type="Proteomes" id="UP000530424">
    <property type="component" value="Unassembled WGS sequence"/>
</dbReference>
<organism evidence="3 4">
    <name type="scientific">Nocardioides thalensis</name>
    <dbReference type="NCBI Taxonomy" id="1914755"/>
    <lineage>
        <taxon>Bacteria</taxon>
        <taxon>Bacillati</taxon>
        <taxon>Actinomycetota</taxon>
        <taxon>Actinomycetes</taxon>
        <taxon>Propionibacteriales</taxon>
        <taxon>Nocardioidaceae</taxon>
        <taxon>Nocardioides</taxon>
    </lineage>
</organism>
<keyword evidence="1" id="KW-0732">Signal</keyword>
<dbReference type="InterPro" id="IPR013783">
    <property type="entry name" value="Ig-like_fold"/>
</dbReference>
<keyword evidence="4" id="KW-1185">Reference proteome</keyword>
<feature type="domain" description="CARDB" evidence="2">
    <location>
        <begin position="31"/>
        <end position="137"/>
    </location>
</feature>
<evidence type="ECO:0000256" key="1">
    <source>
        <dbReference type="SAM" id="SignalP"/>
    </source>
</evidence>
<evidence type="ECO:0000313" key="3">
    <source>
        <dbReference type="EMBL" id="NYJ03715.1"/>
    </source>
</evidence>
<dbReference type="Pfam" id="PF07705">
    <property type="entry name" value="CARDB"/>
    <property type="match status" value="1"/>
</dbReference>
<protein>
    <recommendedName>
        <fullName evidence="2">CARDB domain-containing protein</fullName>
    </recommendedName>
</protein>
<dbReference type="GO" id="GO:0005975">
    <property type="term" value="P:carbohydrate metabolic process"/>
    <property type="evidence" value="ECO:0007669"/>
    <property type="project" value="UniProtKB-ARBA"/>
</dbReference>
<dbReference type="InterPro" id="IPR011635">
    <property type="entry name" value="CARDB"/>
</dbReference>
<dbReference type="AlphaFoldDB" id="A0A853C778"/>
<evidence type="ECO:0000313" key="4">
    <source>
        <dbReference type="Proteomes" id="UP000530424"/>
    </source>
</evidence>
<reference evidence="3 4" key="1">
    <citation type="submission" date="2020-07" db="EMBL/GenBank/DDBJ databases">
        <title>Sequencing the genomes of 1000 actinobacteria strains.</title>
        <authorList>
            <person name="Klenk H.-P."/>
        </authorList>
    </citation>
    <scope>NUCLEOTIDE SEQUENCE [LARGE SCALE GENOMIC DNA]</scope>
    <source>
        <strain evidence="3 4">DSM 103833</strain>
    </source>
</reference>